<dbReference type="InterPro" id="IPR019356">
    <property type="entry name" value="Menorin_dom"/>
</dbReference>
<dbReference type="PANTHER" id="PTHR21184">
    <property type="entry name" value="MENORIN (DENDRITIC BRANCHING PROTEIN)"/>
    <property type="match status" value="1"/>
</dbReference>
<feature type="non-terminal residue" evidence="3">
    <location>
        <position position="171"/>
    </location>
</feature>
<evidence type="ECO:0000259" key="2">
    <source>
        <dbReference type="Pfam" id="PF10223"/>
    </source>
</evidence>
<accession>A0A0J8AY17</accession>
<name>A0A0J8AY17_BETVV</name>
<protein>
    <recommendedName>
        <fullName evidence="2">Menorin-like domain-containing protein</fullName>
    </recommendedName>
</protein>
<dbReference type="Pfam" id="PF10223">
    <property type="entry name" value="Menorin_N"/>
    <property type="match status" value="1"/>
</dbReference>
<reference evidence="3 4" key="1">
    <citation type="journal article" date="2014" name="Nature">
        <title>The genome of the recently domesticated crop plant sugar beet (Beta vulgaris).</title>
        <authorList>
            <person name="Dohm J.C."/>
            <person name="Minoche A.E."/>
            <person name="Holtgrawe D."/>
            <person name="Capella-Gutierrez S."/>
            <person name="Zakrzewski F."/>
            <person name="Tafer H."/>
            <person name="Rupp O."/>
            <person name="Sorensen T.R."/>
            <person name="Stracke R."/>
            <person name="Reinhardt R."/>
            <person name="Goesmann A."/>
            <person name="Kraft T."/>
            <person name="Schulz B."/>
            <person name="Stadler P.F."/>
            <person name="Schmidt T."/>
            <person name="Gabaldon T."/>
            <person name="Lehrach H."/>
            <person name="Weisshaar B."/>
            <person name="Himmelbauer H."/>
        </authorList>
    </citation>
    <scope>NUCLEOTIDE SEQUENCE [LARGE SCALE GENOMIC DNA]</scope>
    <source>
        <tissue evidence="3">Taproot</tissue>
    </source>
</reference>
<dbReference type="EMBL" id="KQ100827">
    <property type="protein sequence ID" value="KMS93616.1"/>
    <property type="molecule type" value="Genomic_DNA"/>
</dbReference>
<dbReference type="OrthoDB" id="413402at2759"/>
<keyword evidence="4" id="KW-1185">Reference proteome</keyword>
<evidence type="ECO:0000256" key="1">
    <source>
        <dbReference type="ARBA" id="ARBA00044953"/>
    </source>
</evidence>
<dbReference type="GO" id="GO:0005615">
    <property type="term" value="C:extracellular space"/>
    <property type="evidence" value="ECO:0007669"/>
    <property type="project" value="TreeGrafter"/>
</dbReference>
<dbReference type="AlphaFoldDB" id="A0A0J8AY17"/>
<evidence type="ECO:0000313" key="4">
    <source>
        <dbReference type="Proteomes" id="UP000035740"/>
    </source>
</evidence>
<feature type="domain" description="Menorin-like" evidence="2">
    <location>
        <begin position="12"/>
        <end position="171"/>
    </location>
</feature>
<organism evidence="3 4">
    <name type="scientific">Beta vulgaris subsp. vulgaris</name>
    <name type="common">Beet</name>
    <dbReference type="NCBI Taxonomy" id="3555"/>
    <lineage>
        <taxon>Eukaryota</taxon>
        <taxon>Viridiplantae</taxon>
        <taxon>Streptophyta</taxon>
        <taxon>Embryophyta</taxon>
        <taxon>Tracheophyta</taxon>
        <taxon>Spermatophyta</taxon>
        <taxon>Magnoliopsida</taxon>
        <taxon>eudicotyledons</taxon>
        <taxon>Gunneridae</taxon>
        <taxon>Pentapetalae</taxon>
        <taxon>Caryophyllales</taxon>
        <taxon>Chenopodiaceae</taxon>
        <taxon>Betoideae</taxon>
        <taxon>Beta</taxon>
    </lineage>
</organism>
<proteinExistence type="inferred from homology"/>
<evidence type="ECO:0000313" key="3">
    <source>
        <dbReference type="EMBL" id="KMS93616.1"/>
    </source>
</evidence>
<dbReference type="Proteomes" id="UP000035740">
    <property type="component" value="Unassembled WGS sequence"/>
</dbReference>
<sequence>NLMMQQALVPINLRWSHATNTLALIDYALAGEGVHFIEADVCYDAAVGPYMAHAATDITTLLEKHQNSFLSWLDYLTKKRTSLSQPGLKLDFKMAEAVRPSIDRLLQARYPVWLNADILKGPRGFDPVFDAAEFIQAGLRHPNATLSLGWTTGVVKRGADSIGYSKEMIDE</sequence>
<feature type="non-terminal residue" evidence="3">
    <location>
        <position position="1"/>
    </location>
</feature>
<comment type="similarity">
    <text evidence="1">Belongs to the menorin family.</text>
</comment>
<dbReference type="PANTHER" id="PTHR21184:SF6">
    <property type="entry name" value="CONSERVED PLASMA MEMBRANE PROTEIN"/>
    <property type="match status" value="1"/>
</dbReference>
<dbReference type="Gramene" id="KMS93616">
    <property type="protein sequence ID" value="KMS93616"/>
    <property type="gene ID" value="BVRB_029680"/>
</dbReference>
<gene>
    <name evidence="3" type="ORF">BVRB_029680</name>
</gene>